<evidence type="ECO:0000313" key="1">
    <source>
        <dbReference type="EMBL" id="GIY49025.1"/>
    </source>
</evidence>
<dbReference type="EMBL" id="BPLR01011788">
    <property type="protein sequence ID" value="GIY49025.1"/>
    <property type="molecule type" value="Genomic_DNA"/>
</dbReference>
<reference evidence="1 2" key="1">
    <citation type="submission" date="2021-06" db="EMBL/GenBank/DDBJ databases">
        <title>Caerostris extrusa draft genome.</title>
        <authorList>
            <person name="Kono N."/>
            <person name="Arakawa K."/>
        </authorList>
    </citation>
    <scope>NUCLEOTIDE SEQUENCE [LARGE SCALE GENOMIC DNA]</scope>
</reference>
<accession>A0AAV4TVP0</accession>
<dbReference type="Proteomes" id="UP001054945">
    <property type="component" value="Unassembled WGS sequence"/>
</dbReference>
<gene>
    <name evidence="1" type="ORF">CEXT_58601</name>
</gene>
<keyword evidence="2" id="KW-1185">Reference proteome</keyword>
<sequence length="83" mass="9014">MSLSCAGAHLLKPLSTLTPSTYNRAKIPSNKNSTLLFNSEHGHPPANTLPSSYPKLISSSFEGSVGRADRITASRPYKNPFHF</sequence>
<proteinExistence type="predicted"/>
<name>A0AAV4TVP0_CAEEX</name>
<evidence type="ECO:0000313" key="2">
    <source>
        <dbReference type="Proteomes" id="UP001054945"/>
    </source>
</evidence>
<protein>
    <submittedName>
        <fullName evidence="1">Uncharacterized protein</fullName>
    </submittedName>
</protein>
<dbReference type="AlphaFoldDB" id="A0AAV4TVP0"/>
<organism evidence="1 2">
    <name type="scientific">Caerostris extrusa</name>
    <name type="common">Bark spider</name>
    <name type="synonym">Caerostris bankana</name>
    <dbReference type="NCBI Taxonomy" id="172846"/>
    <lineage>
        <taxon>Eukaryota</taxon>
        <taxon>Metazoa</taxon>
        <taxon>Ecdysozoa</taxon>
        <taxon>Arthropoda</taxon>
        <taxon>Chelicerata</taxon>
        <taxon>Arachnida</taxon>
        <taxon>Araneae</taxon>
        <taxon>Araneomorphae</taxon>
        <taxon>Entelegynae</taxon>
        <taxon>Araneoidea</taxon>
        <taxon>Araneidae</taxon>
        <taxon>Caerostris</taxon>
    </lineage>
</organism>
<comment type="caution">
    <text evidence="1">The sequence shown here is derived from an EMBL/GenBank/DDBJ whole genome shotgun (WGS) entry which is preliminary data.</text>
</comment>